<dbReference type="InParanoid" id="A0A1J7INS0"/>
<sequence>MEDQLSRLVDKVWDKYLQTPPDRRLLIAIGGIPGSGKTTLATTLVTLLNARHQSTTPSTSAPLAAYIPMDGYHLTRAHLSSLPDPILAHARRGAEFTFDGVSFLSLITSLRAPSPQPPSSSSQTTIYAPSFDHALKDPVPNSIPILPLPGHAVVVVEGIYVLLDKEPWREAAGMFDLRVYLRVERDKARERLVGRHVAAGIAGSREEAEARVRENDLVNGDLVEGLMVRVDVVLDSREDEGWVHG</sequence>
<dbReference type="PANTHER" id="PTHR10285">
    <property type="entry name" value="URIDINE KINASE"/>
    <property type="match status" value="1"/>
</dbReference>
<evidence type="ECO:0000313" key="2">
    <source>
        <dbReference type="Proteomes" id="UP000182658"/>
    </source>
</evidence>
<keyword evidence="2" id="KW-1185">Reference proteome</keyword>
<dbReference type="OrthoDB" id="6362633at2759"/>
<accession>A0A1J7INS0</accession>
<gene>
    <name evidence="1" type="ORF">CONLIGDRAFT_406015</name>
</gene>
<dbReference type="FunCoup" id="A0A1J7INS0">
    <property type="interactions" value="4"/>
</dbReference>
<dbReference type="AlphaFoldDB" id="A0A1J7INS0"/>
<dbReference type="GO" id="GO:0016787">
    <property type="term" value="F:hydrolase activity"/>
    <property type="evidence" value="ECO:0007669"/>
    <property type="project" value="UniProtKB-KW"/>
</dbReference>
<name>A0A1J7INS0_9PEZI</name>
<dbReference type="STRING" id="1408157.A0A1J7INS0"/>
<evidence type="ECO:0000313" key="1">
    <source>
        <dbReference type="EMBL" id="OIW29013.1"/>
    </source>
</evidence>
<reference evidence="1 2" key="1">
    <citation type="submission" date="2016-10" db="EMBL/GenBank/DDBJ databases">
        <title>Draft genome sequence of Coniochaeta ligniaria NRRL30616, a lignocellulolytic fungus for bioabatement of inhibitors in plant biomass hydrolysates.</title>
        <authorList>
            <consortium name="DOE Joint Genome Institute"/>
            <person name="Jimenez D.J."/>
            <person name="Hector R.E."/>
            <person name="Riley R."/>
            <person name="Sun H."/>
            <person name="Grigoriev I.V."/>
            <person name="Van Elsas J.D."/>
            <person name="Nichols N.N."/>
        </authorList>
    </citation>
    <scope>NUCLEOTIDE SEQUENCE [LARGE SCALE GENOMIC DNA]</scope>
    <source>
        <strain evidence="1 2">NRRL 30616</strain>
    </source>
</reference>
<proteinExistence type="predicted"/>
<protein>
    <submittedName>
        <fullName evidence="1">p-loop containing nucleoside triphosphate hydrolase protein</fullName>
    </submittedName>
</protein>
<dbReference type="EMBL" id="KV875098">
    <property type="protein sequence ID" value="OIW29013.1"/>
    <property type="molecule type" value="Genomic_DNA"/>
</dbReference>
<dbReference type="SUPFAM" id="SSF52540">
    <property type="entry name" value="P-loop containing nucleoside triphosphate hydrolases"/>
    <property type="match status" value="1"/>
</dbReference>
<organism evidence="1 2">
    <name type="scientific">Coniochaeta ligniaria NRRL 30616</name>
    <dbReference type="NCBI Taxonomy" id="1408157"/>
    <lineage>
        <taxon>Eukaryota</taxon>
        <taxon>Fungi</taxon>
        <taxon>Dikarya</taxon>
        <taxon>Ascomycota</taxon>
        <taxon>Pezizomycotina</taxon>
        <taxon>Sordariomycetes</taxon>
        <taxon>Sordariomycetidae</taxon>
        <taxon>Coniochaetales</taxon>
        <taxon>Coniochaetaceae</taxon>
        <taxon>Coniochaeta</taxon>
    </lineage>
</organism>
<dbReference type="InterPro" id="IPR027417">
    <property type="entry name" value="P-loop_NTPase"/>
</dbReference>
<dbReference type="Proteomes" id="UP000182658">
    <property type="component" value="Unassembled WGS sequence"/>
</dbReference>
<keyword evidence="1" id="KW-0378">Hydrolase</keyword>
<dbReference type="Gene3D" id="3.40.50.300">
    <property type="entry name" value="P-loop containing nucleotide triphosphate hydrolases"/>
    <property type="match status" value="2"/>
</dbReference>